<keyword evidence="2" id="KW-1185">Reference proteome</keyword>
<protein>
    <submittedName>
        <fullName evidence="1">Uncharacterized protein</fullName>
    </submittedName>
</protein>
<dbReference type="EMBL" id="JACOPG010000001">
    <property type="protein sequence ID" value="MBC5685371.1"/>
    <property type="molecule type" value="Genomic_DNA"/>
</dbReference>
<gene>
    <name evidence="1" type="ORF">H8R94_01855</name>
</gene>
<name>A0ABR7GEX6_9FIRM</name>
<dbReference type="RefSeq" id="WP_186853716.1">
    <property type="nucleotide sequence ID" value="NZ_JACOPG010000001.1"/>
</dbReference>
<organism evidence="1 2">
    <name type="scientific">Roseburia lenta</name>
    <dbReference type="NCBI Taxonomy" id="2763061"/>
    <lineage>
        <taxon>Bacteria</taxon>
        <taxon>Bacillati</taxon>
        <taxon>Bacillota</taxon>
        <taxon>Clostridia</taxon>
        <taxon>Lachnospirales</taxon>
        <taxon>Lachnospiraceae</taxon>
        <taxon>Roseburia</taxon>
    </lineage>
</organism>
<evidence type="ECO:0000313" key="1">
    <source>
        <dbReference type="EMBL" id="MBC5685371.1"/>
    </source>
</evidence>
<comment type="caution">
    <text evidence="1">The sequence shown here is derived from an EMBL/GenBank/DDBJ whole genome shotgun (WGS) entry which is preliminary data.</text>
</comment>
<sequence length="59" mass="6831">MFLQENKDAQISQMLDEVIKANESDFKRRLISALSKLDDDGWDCLEKLVENITATDKEK</sequence>
<evidence type="ECO:0000313" key="2">
    <source>
        <dbReference type="Proteomes" id="UP000643810"/>
    </source>
</evidence>
<reference evidence="1 2" key="1">
    <citation type="submission" date="2020-08" db="EMBL/GenBank/DDBJ databases">
        <title>Genome public.</title>
        <authorList>
            <person name="Liu C."/>
            <person name="Sun Q."/>
        </authorList>
    </citation>
    <scope>NUCLEOTIDE SEQUENCE [LARGE SCALE GENOMIC DNA]</scope>
    <source>
        <strain evidence="1 2">NSJ-9</strain>
    </source>
</reference>
<dbReference type="Proteomes" id="UP000643810">
    <property type="component" value="Unassembled WGS sequence"/>
</dbReference>
<proteinExistence type="predicted"/>
<accession>A0ABR7GEX6</accession>